<dbReference type="GO" id="GO:0005886">
    <property type="term" value="C:plasma membrane"/>
    <property type="evidence" value="ECO:0007669"/>
    <property type="project" value="TreeGrafter"/>
</dbReference>
<feature type="domain" description="Histidine kinase" evidence="12">
    <location>
        <begin position="176"/>
        <end position="389"/>
    </location>
</feature>
<dbReference type="EMBL" id="CP032703">
    <property type="protein sequence ID" value="QDY44112.1"/>
    <property type="molecule type" value="Genomic_DNA"/>
</dbReference>
<evidence type="ECO:0000256" key="8">
    <source>
        <dbReference type="ARBA" id="ARBA00022989"/>
    </source>
</evidence>
<dbReference type="Pfam" id="PF00512">
    <property type="entry name" value="HisKA"/>
    <property type="match status" value="1"/>
</dbReference>
<evidence type="ECO:0000256" key="7">
    <source>
        <dbReference type="ARBA" id="ARBA00022777"/>
    </source>
</evidence>
<dbReference type="SMART" id="SM00387">
    <property type="entry name" value="HATPase_c"/>
    <property type="match status" value="1"/>
</dbReference>
<dbReference type="InterPro" id="IPR036097">
    <property type="entry name" value="HisK_dim/P_sf"/>
</dbReference>
<dbReference type="GO" id="GO:0000155">
    <property type="term" value="F:phosphorelay sensor kinase activity"/>
    <property type="evidence" value="ECO:0007669"/>
    <property type="project" value="InterPro"/>
</dbReference>
<protein>
    <recommendedName>
        <fullName evidence="3">histidine kinase</fullName>
        <ecNumber evidence="3">2.7.13.3</ecNumber>
    </recommendedName>
</protein>
<evidence type="ECO:0000256" key="10">
    <source>
        <dbReference type="ARBA" id="ARBA00023136"/>
    </source>
</evidence>
<evidence type="ECO:0000313" key="14">
    <source>
        <dbReference type="EMBL" id="QDY44112.1"/>
    </source>
</evidence>
<dbReference type="SUPFAM" id="SSF55874">
    <property type="entry name" value="ATPase domain of HSP90 chaperone/DNA topoisomerase II/histidine kinase"/>
    <property type="match status" value="1"/>
</dbReference>
<keyword evidence="14" id="KW-0614">Plasmid</keyword>
<evidence type="ECO:0000256" key="6">
    <source>
        <dbReference type="ARBA" id="ARBA00022692"/>
    </source>
</evidence>
<comment type="subcellular location">
    <subcellularLocation>
        <location evidence="2">Membrane</location>
    </subcellularLocation>
</comment>
<dbReference type="Gene3D" id="6.10.340.10">
    <property type="match status" value="1"/>
</dbReference>
<organism evidence="14 15">
    <name type="scientific">Candidatus Pantoea soli</name>
    <dbReference type="NCBI Taxonomy" id="3098669"/>
    <lineage>
        <taxon>Bacteria</taxon>
        <taxon>Pseudomonadati</taxon>
        <taxon>Pseudomonadota</taxon>
        <taxon>Gammaproteobacteria</taxon>
        <taxon>Enterobacterales</taxon>
        <taxon>Erwiniaceae</taxon>
        <taxon>Pantoea</taxon>
    </lineage>
</organism>
<dbReference type="RefSeq" id="WP_145891424.1">
    <property type="nucleotide sequence ID" value="NZ_CP032703.1"/>
</dbReference>
<dbReference type="InterPro" id="IPR003594">
    <property type="entry name" value="HATPase_dom"/>
</dbReference>
<keyword evidence="15" id="KW-1185">Reference proteome</keyword>
<dbReference type="OrthoDB" id="9804645at2"/>
<dbReference type="KEGG" id="pdis:D8B20_19575"/>
<dbReference type="SMART" id="SM00388">
    <property type="entry name" value="HisKA"/>
    <property type="match status" value="1"/>
</dbReference>
<name>A0A518XIU7_9GAMM</name>
<keyword evidence="5" id="KW-0808">Transferase</keyword>
<dbReference type="InterPro" id="IPR003660">
    <property type="entry name" value="HAMP_dom"/>
</dbReference>
<proteinExistence type="predicted"/>
<keyword evidence="6 11" id="KW-0812">Transmembrane</keyword>
<dbReference type="AlphaFoldDB" id="A0A518XIU7"/>
<comment type="catalytic activity">
    <reaction evidence="1">
        <text>ATP + protein L-histidine = ADP + protein N-phospho-L-histidine.</text>
        <dbReference type="EC" id="2.7.13.3"/>
    </reaction>
</comment>
<dbReference type="InterPro" id="IPR005467">
    <property type="entry name" value="His_kinase_dom"/>
</dbReference>
<dbReference type="EC" id="2.7.13.3" evidence="3"/>
<evidence type="ECO:0000313" key="15">
    <source>
        <dbReference type="Proteomes" id="UP000319411"/>
    </source>
</evidence>
<keyword evidence="7 14" id="KW-0418">Kinase</keyword>
<evidence type="ECO:0000256" key="11">
    <source>
        <dbReference type="SAM" id="Phobius"/>
    </source>
</evidence>
<feature type="domain" description="HAMP" evidence="13">
    <location>
        <begin position="114"/>
        <end position="168"/>
    </location>
</feature>
<keyword evidence="10 11" id="KW-0472">Membrane</keyword>
<feature type="transmembrane region" description="Helical" evidence="11">
    <location>
        <begin position="12"/>
        <end position="36"/>
    </location>
</feature>
<evidence type="ECO:0000259" key="12">
    <source>
        <dbReference type="PROSITE" id="PS50109"/>
    </source>
</evidence>
<dbReference type="PROSITE" id="PS50885">
    <property type="entry name" value="HAMP"/>
    <property type="match status" value="1"/>
</dbReference>
<dbReference type="PROSITE" id="PS50109">
    <property type="entry name" value="HIS_KIN"/>
    <property type="match status" value="1"/>
</dbReference>
<evidence type="ECO:0000259" key="13">
    <source>
        <dbReference type="PROSITE" id="PS50885"/>
    </source>
</evidence>
<dbReference type="InterPro" id="IPR036890">
    <property type="entry name" value="HATPase_C_sf"/>
</dbReference>
<gene>
    <name evidence="14" type="ORF">D8B20_19575</name>
</gene>
<evidence type="ECO:0000256" key="4">
    <source>
        <dbReference type="ARBA" id="ARBA00022553"/>
    </source>
</evidence>
<sequence>MKEKRPQTLWRWLCLRILTLAIGTVVLIALCMWLRFTVQYLWITHHMPPEVLQAFEALREHPERDPARYHAIVDRWWGIRYTDPSIASSDWITVGILVMVTIPFIVYFGLRHARPLSQQFSALRHAADAVTAGRFDARSALITAAPAEVQHFAADFNSMTQQLAHYERELRASHVAMAHELRSPLTAAIGRLQGLIDGVFEADPRHHHLIMSQLRYLSRLIDDLHLLSLADAGQLILEPAACDAAELLRERIAWLKPQLDSAAITVTLNVADRGTLCADAFRLGQVFTILLENTLRYAGPGTALNISLRRQATHWVMAFEDTGPGVAPDFLSAMFERFSRGDTSRARHSGGSGLGLSIARAICRAHGGDICASLPAGGGLCLRITLPAR</sequence>
<dbReference type="CDD" id="cd06225">
    <property type="entry name" value="HAMP"/>
    <property type="match status" value="1"/>
</dbReference>
<evidence type="ECO:0000256" key="1">
    <source>
        <dbReference type="ARBA" id="ARBA00000085"/>
    </source>
</evidence>
<keyword evidence="4" id="KW-0597">Phosphoprotein</keyword>
<accession>A0A518XIU7</accession>
<dbReference type="Gene3D" id="3.30.565.10">
    <property type="entry name" value="Histidine kinase-like ATPase, C-terminal domain"/>
    <property type="match status" value="1"/>
</dbReference>
<evidence type="ECO:0000256" key="9">
    <source>
        <dbReference type="ARBA" id="ARBA00023012"/>
    </source>
</evidence>
<evidence type="ECO:0000256" key="2">
    <source>
        <dbReference type="ARBA" id="ARBA00004370"/>
    </source>
</evidence>
<reference evidence="14 15" key="1">
    <citation type="submission" date="2018-10" db="EMBL/GenBank/DDBJ databases">
        <title>Genome Sequencing of Pantoea dispersa DSM 32899.</title>
        <authorList>
            <person name="Nawrath M."/>
            <person name="Ottenheim C."/>
            <person name="Wilm A."/>
            <person name="Zimmermann W."/>
            <person name="Wu J.C."/>
        </authorList>
    </citation>
    <scope>NUCLEOTIDE SEQUENCE [LARGE SCALE GENOMIC DNA]</scope>
    <source>
        <strain evidence="14 15">DSM 32899</strain>
        <plasmid evidence="14 15">unnamed1</plasmid>
    </source>
</reference>
<keyword evidence="9" id="KW-0902">Two-component regulatory system</keyword>
<keyword evidence="8 11" id="KW-1133">Transmembrane helix</keyword>
<dbReference type="PANTHER" id="PTHR45436:SF5">
    <property type="entry name" value="SENSOR HISTIDINE KINASE TRCS"/>
    <property type="match status" value="1"/>
</dbReference>
<dbReference type="SUPFAM" id="SSF47384">
    <property type="entry name" value="Homodimeric domain of signal transducing histidine kinase"/>
    <property type="match status" value="1"/>
</dbReference>
<evidence type="ECO:0000256" key="5">
    <source>
        <dbReference type="ARBA" id="ARBA00022679"/>
    </source>
</evidence>
<dbReference type="CDD" id="cd00082">
    <property type="entry name" value="HisKA"/>
    <property type="match status" value="1"/>
</dbReference>
<evidence type="ECO:0000256" key="3">
    <source>
        <dbReference type="ARBA" id="ARBA00012438"/>
    </source>
</evidence>
<dbReference type="InterPro" id="IPR050428">
    <property type="entry name" value="TCS_sensor_his_kinase"/>
</dbReference>
<dbReference type="PRINTS" id="PR00344">
    <property type="entry name" value="BCTRLSENSOR"/>
</dbReference>
<geneLocation type="plasmid" evidence="14 15">
    <name>unnamed1</name>
</geneLocation>
<dbReference type="PANTHER" id="PTHR45436">
    <property type="entry name" value="SENSOR HISTIDINE KINASE YKOH"/>
    <property type="match status" value="1"/>
</dbReference>
<feature type="transmembrane region" description="Helical" evidence="11">
    <location>
        <begin position="91"/>
        <end position="110"/>
    </location>
</feature>
<dbReference type="InterPro" id="IPR004358">
    <property type="entry name" value="Sig_transdc_His_kin-like_C"/>
</dbReference>
<dbReference type="Proteomes" id="UP000319411">
    <property type="component" value="Plasmid unnamed1"/>
</dbReference>
<dbReference type="Gene3D" id="1.10.287.130">
    <property type="match status" value="1"/>
</dbReference>
<dbReference type="Pfam" id="PF02518">
    <property type="entry name" value="HATPase_c"/>
    <property type="match status" value="1"/>
</dbReference>
<dbReference type="InterPro" id="IPR003661">
    <property type="entry name" value="HisK_dim/P_dom"/>
</dbReference>